<evidence type="ECO:0000256" key="1">
    <source>
        <dbReference type="ARBA" id="ARBA00001946"/>
    </source>
</evidence>
<reference evidence="7" key="1">
    <citation type="submission" date="2023-03" db="EMBL/GenBank/DDBJ databases">
        <title>Massive genome expansion in bonnet fungi (Mycena s.s.) driven by repeated elements and novel gene families across ecological guilds.</title>
        <authorList>
            <consortium name="Lawrence Berkeley National Laboratory"/>
            <person name="Harder C.B."/>
            <person name="Miyauchi S."/>
            <person name="Viragh M."/>
            <person name="Kuo A."/>
            <person name="Thoen E."/>
            <person name="Andreopoulos B."/>
            <person name="Lu D."/>
            <person name="Skrede I."/>
            <person name="Drula E."/>
            <person name="Henrissat B."/>
            <person name="Morin E."/>
            <person name="Kohler A."/>
            <person name="Barry K."/>
            <person name="LaButti K."/>
            <person name="Morin E."/>
            <person name="Salamov A."/>
            <person name="Lipzen A."/>
            <person name="Mereny Z."/>
            <person name="Hegedus B."/>
            <person name="Baldrian P."/>
            <person name="Stursova M."/>
            <person name="Weitz H."/>
            <person name="Taylor A."/>
            <person name="Grigoriev I.V."/>
            <person name="Nagy L.G."/>
            <person name="Martin F."/>
            <person name="Kauserud H."/>
        </authorList>
    </citation>
    <scope>NUCLEOTIDE SEQUENCE</scope>
    <source>
        <strain evidence="7">CBHHK173m</strain>
    </source>
</reference>
<comment type="similarity">
    <text evidence="2 6">Belongs to the terpene synthase family.</text>
</comment>
<dbReference type="GO" id="GO:0010333">
    <property type="term" value="F:terpene synthase activity"/>
    <property type="evidence" value="ECO:0007669"/>
    <property type="project" value="InterPro"/>
</dbReference>
<protein>
    <recommendedName>
        <fullName evidence="6">Terpene synthase</fullName>
        <ecNumber evidence="6">4.2.3.-</ecNumber>
    </recommendedName>
</protein>
<evidence type="ECO:0000256" key="6">
    <source>
        <dbReference type="RuleBase" id="RU366034"/>
    </source>
</evidence>
<dbReference type="EC" id="4.2.3.-" evidence="6"/>
<gene>
    <name evidence="7" type="ORF">B0H15DRAFT_796552</name>
</gene>
<organism evidence="7 8">
    <name type="scientific">Mycena belliarum</name>
    <dbReference type="NCBI Taxonomy" id="1033014"/>
    <lineage>
        <taxon>Eukaryota</taxon>
        <taxon>Fungi</taxon>
        <taxon>Dikarya</taxon>
        <taxon>Basidiomycota</taxon>
        <taxon>Agaricomycotina</taxon>
        <taxon>Agaricomycetes</taxon>
        <taxon>Agaricomycetidae</taxon>
        <taxon>Agaricales</taxon>
        <taxon>Marasmiineae</taxon>
        <taxon>Mycenaceae</taxon>
        <taxon>Mycena</taxon>
    </lineage>
</organism>
<evidence type="ECO:0000256" key="4">
    <source>
        <dbReference type="ARBA" id="ARBA00022842"/>
    </source>
</evidence>
<evidence type="ECO:0000313" key="8">
    <source>
        <dbReference type="Proteomes" id="UP001222325"/>
    </source>
</evidence>
<dbReference type="Gene3D" id="1.10.600.10">
    <property type="entry name" value="Farnesyl Diphosphate Synthase"/>
    <property type="match status" value="1"/>
</dbReference>
<dbReference type="Proteomes" id="UP001222325">
    <property type="component" value="Unassembled WGS sequence"/>
</dbReference>
<dbReference type="InterPro" id="IPR008949">
    <property type="entry name" value="Isoprenoid_synthase_dom_sf"/>
</dbReference>
<keyword evidence="4 6" id="KW-0460">Magnesium</keyword>
<evidence type="ECO:0000256" key="2">
    <source>
        <dbReference type="ARBA" id="ARBA00006333"/>
    </source>
</evidence>
<keyword evidence="3 6" id="KW-0479">Metal-binding</keyword>
<evidence type="ECO:0000256" key="3">
    <source>
        <dbReference type="ARBA" id="ARBA00022723"/>
    </source>
</evidence>
<dbReference type="GO" id="GO:0046872">
    <property type="term" value="F:metal ion binding"/>
    <property type="evidence" value="ECO:0007669"/>
    <property type="project" value="UniProtKB-KW"/>
</dbReference>
<keyword evidence="5 6" id="KW-0456">Lyase</keyword>
<comment type="cofactor">
    <cofactor evidence="1 6">
        <name>Mg(2+)</name>
        <dbReference type="ChEBI" id="CHEBI:18420"/>
    </cofactor>
</comment>
<accession>A0AAD6UEL7</accession>
<sequence>MPSPDSTDVTFQLPNLLNTVLPFSLKENPYHKAAEIKAYTWFDSYAVYTDHKREKFFSHDYGTLCAWAYPETSTQSHLETCIAFNLWLFAYDDMADESGLRQSADGLKLGGDISIQVLTDTDVAVPKFKFARMLQDFVEAFKVYTQASLCQTSYRVQANTPTIDEFIQIRRNSSGLKLVFAFIEYAMDLDIPDGIYNTPILNSLVEAAVDIVAWNNDICSFNNEQSHGDTQNLVYCVLVEKNYSLQAAMDYVAEMFLDLREAIPAFGLPDVEKYLKGLEHWISGSMHWYYHSKPIHLRMTGT</sequence>
<dbReference type="PANTHER" id="PTHR35201">
    <property type="entry name" value="TERPENE SYNTHASE"/>
    <property type="match status" value="1"/>
</dbReference>
<dbReference type="AlphaFoldDB" id="A0AAD6UEL7"/>
<dbReference type="Pfam" id="PF19086">
    <property type="entry name" value="Terpene_syn_C_2"/>
    <property type="match status" value="1"/>
</dbReference>
<proteinExistence type="inferred from homology"/>
<dbReference type="InterPro" id="IPR034686">
    <property type="entry name" value="Terpene_cyclase-like_2"/>
</dbReference>
<keyword evidence="8" id="KW-1185">Reference proteome</keyword>
<name>A0AAD6UEL7_9AGAR</name>
<dbReference type="SUPFAM" id="SSF48576">
    <property type="entry name" value="Terpenoid synthases"/>
    <property type="match status" value="1"/>
</dbReference>
<dbReference type="PANTHER" id="PTHR35201:SF4">
    <property type="entry name" value="BETA-PINACENE SYNTHASE-RELATED"/>
    <property type="match status" value="1"/>
</dbReference>
<evidence type="ECO:0000256" key="5">
    <source>
        <dbReference type="ARBA" id="ARBA00023239"/>
    </source>
</evidence>
<evidence type="ECO:0000313" key="7">
    <source>
        <dbReference type="EMBL" id="KAJ7100872.1"/>
    </source>
</evidence>
<dbReference type="GO" id="GO:0008299">
    <property type="term" value="P:isoprenoid biosynthetic process"/>
    <property type="evidence" value="ECO:0007669"/>
    <property type="project" value="UniProtKB-ARBA"/>
</dbReference>
<dbReference type="EMBL" id="JARJCN010000005">
    <property type="protein sequence ID" value="KAJ7100872.1"/>
    <property type="molecule type" value="Genomic_DNA"/>
</dbReference>
<comment type="caution">
    <text evidence="7">The sequence shown here is derived from an EMBL/GenBank/DDBJ whole genome shotgun (WGS) entry which is preliminary data.</text>
</comment>